<name>A0ABU8WV06_9BURK</name>
<dbReference type="InterPro" id="IPR028082">
    <property type="entry name" value="Peripla_BP_I"/>
</dbReference>
<dbReference type="InterPro" id="IPR000709">
    <property type="entry name" value="Leu_Ile_Val-bd"/>
</dbReference>
<dbReference type="EMBL" id="JBBKZT010000016">
    <property type="protein sequence ID" value="MEJ8850729.1"/>
    <property type="molecule type" value="Genomic_DNA"/>
</dbReference>
<dbReference type="Proteomes" id="UP001385892">
    <property type="component" value="Unassembled WGS sequence"/>
</dbReference>
<protein>
    <submittedName>
        <fullName evidence="6">Branched-chain amino acid ABC transporter substrate-binding protein</fullName>
    </submittedName>
</protein>
<sequence>MQLKWTAVALAALTLVACGKKEEAAAPAATPAPTASAPAPAAPPAGETIVVKIGHVGPTSGAIAHLGKDNELGAKMAIEDLNAKGVKIGDKTAKFELLAEDDAGDPKQGTAVAQKLVDSKVNGVVGHLNSGTTIPASKLYSDAGIPQISPSATNPKYTRQGFKTTFRVVADDTQLGGTLGKYAVETLKGKNIAVIDDRTAYGQGVAEEFEKAAKAAGATIVGHEFTTDKSTDFNAILTKLKGAKPDILFFGGMDAVGGPMLKQIKQLGMPVKFMGGDGLCTGELAKLAGDAIGEEVVYCAEAGGVDGDFKTKLDAWKTKFKEKNNVEVQIYAPYVYDAVQVLVAAMEKAKSSDPAVYLPEVGKIEYDGLTGPIKFDERGDIKNGALTLYTYKGGARTQIAVVR</sequence>
<accession>A0ABU8WV06</accession>
<evidence type="ECO:0000256" key="1">
    <source>
        <dbReference type="ARBA" id="ARBA00010062"/>
    </source>
</evidence>
<dbReference type="CDD" id="cd06342">
    <property type="entry name" value="PBP1_ABC_LIVBP-like"/>
    <property type="match status" value="1"/>
</dbReference>
<dbReference type="Pfam" id="PF13458">
    <property type="entry name" value="Peripla_BP_6"/>
    <property type="match status" value="1"/>
</dbReference>
<dbReference type="RefSeq" id="WP_340346152.1">
    <property type="nucleotide sequence ID" value="NZ_JBBKZT010000016.1"/>
</dbReference>
<keyword evidence="2" id="KW-0813">Transport</keyword>
<keyword evidence="7" id="KW-1185">Reference proteome</keyword>
<keyword evidence="3" id="KW-0732">Signal</keyword>
<evidence type="ECO:0000259" key="5">
    <source>
        <dbReference type="Pfam" id="PF13458"/>
    </source>
</evidence>
<reference evidence="6 7" key="1">
    <citation type="submission" date="2024-03" db="EMBL/GenBank/DDBJ databases">
        <title>Novel species of the genus Variovorax.</title>
        <authorList>
            <person name="Liu Q."/>
            <person name="Xin Y.-H."/>
        </authorList>
    </citation>
    <scope>NUCLEOTIDE SEQUENCE [LARGE SCALE GENOMIC DNA]</scope>
    <source>
        <strain evidence="6 7">KACC 18900</strain>
    </source>
</reference>
<evidence type="ECO:0000256" key="3">
    <source>
        <dbReference type="ARBA" id="ARBA00022729"/>
    </source>
</evidence>
<dbReference type="InterPro" id="IPR028081">
    <property type="entry name" value="Leu-bd"/>
</dbReference>
<evidence type="ECO:0000256" key="4">
    <source>
        <dbReference type="ARBA" id="ARBA00022970"/>
    </source>
</evidence>
<dbReference type="SUPFAM" id="SSF53822">
    <property type="entry name" value="Periplasmic binding protein-like I"/>
    <property type="match status" value="1"/>
</dbReference>
<dbReference type="Gene3D" id="3.40.50.2300">
    <property type="match status" value="2"/>
</dbReference>
<proteinExistence type="inferred from homology"/>
<gene>
    <name evidence="6" type="ORF">WKW82_29100</name>
</gene>
<evidence type="ECO:0000313" key="7">
    <source>
        <dbReference type="Proteomes" id="UP001385892"/>
    </source>
</evidence>
<dbReference type="PROSITE" id="PS51257">
    <property type="entry name" value="PROKAR_LIPOPROTEIN"/>
    <property type="match status" value="1"/>
</dbReference>
<evidence type="ECO:0000313" key="6">
    <source>
        <dbReference type="EMBL" id="MEJ8850729.1"/>
    </source>
</evidence>
<comment type="similarity">
    <text evidence="1">Belongs to the leucine-binding protein family.</text>
</comment>
<evidence type="ECO:0000256" key="2">
    <source>
        <dbReference type="ARBA" id="ARBA00022448"/>
    </source>
</evidence>
<feature type="domain" description="Leucine-binding protein" evidence="5">
    <location>
        <begin position="51"/>
        <end position="394"/>
    </location>
</feature>
<organism evidence="6 7">
    <name type="scientific">Variovorax rhizosphaerae</name>
    <dbReference type="NCBI Taxonomy" id="1836200"/>
    <lineage>
        <taxon>Bacteria</taxon>
        <taxon>Pseudomonadati</taxon>
        <taxon>Pseudomonadota</taxon>
        <taxon>Betaproteobacteria</taxon>
        <taxon>Burkholderiales</taxon>
        <taxon>Comamonadaceae</taxon>
        <taxon>Variovorax</taxon>
    </lineage>
</organism>
<keyword evidence="4" id="KW-0029">Amino-acid transport</keyword>
<dbReference type="PANTHER" id="PTHR47151:SF2">
    <property type="entry name" value="AMINO ACID BINDING PROTEIN"/>
    <property type="match status" value="1"/>
</dbReference>
<dbReference type="PANTHER" id="PTHR47151">
    <property type="entry name" value="LEU/ILE/VAL-BINDING ABC TRANSPORTER SUBUNIT"/>
    <property type="match status" value="1"/>
</dbReference>
<comment type="caution">
    <text evidence="6">The sequence shown here is derived from an EMBL/GenBank/DDBJ whole genome shotgun (WGS) entry which is preliminary data.</text>
</comment>
<dbReference type="PRINTS" id="PR00337">
    <property type="entry name" value="LEUILEVALBP"/>
</dbReference>